<dbReference type="EMBL" id="JBHUCP010000052">
    <property type="protein sequence ID" value="MFD1535310.1"/>
    <property type="molecule type" value="Genomic_DNA"/>
</dbReference>
<dbReference type="Proteomes" id="UP001597145">
    <property type="component" value="Unassembled WGS sequence"/>
</dbReference>
<proteinExistence type="predicted"/>
<comment type="caution">
    <text evidence="1">The sequence shown here is derived from an EMBL/GenBank/DDBJ whole genome shotgun (WGS) entry which is preliminary data.</text>
</comment>
<evidence type="ECO:0000313" key="1">
    <source>
        <dbReference type="EMBL" id="MFD1535310.1"/>
    </source>
</evidence>
<name>A0ABW4FYA3_9PSEU</name>
<sequence length="150" mass="16346">MAPVEKDCPRNTEQYPNEAFPNAEAIYSCQFVVQDNGNTGYPVIIRLGRPGPLGSGAFGLIHYTVDHNVSDEMVAAVIANNAAGLRRRDGRYVYGLRGVAFGETIYTVEVIVDRSKSVDGHDFGVVTAYCLGPTVCPEGLEESMRALYVR</sequence>
<dbReference type="RefSeq" id="WP_343981374.1">
    <property type="nucleotide sequence ID" value="NZ_BAAAJG010000014.1"/>
</dbReference>
<keyword evidence="2" id="KW-1185">Reference proteome</keyword>
<evidence type="ECO:0000313" key="2">
    <source>
        <dbReference type="Proteomes" id="UP001597145"/>
    </source>
</evidence>
<accession>A0ABW4FYA3</accession>
<protein>
    <submittedName>
        <fullName evidence="1">Uncharacterized protein</fullName>
    </submittedName>
</protein>
<reference evidence="2" key="1">
    <citation type="journal article" date="2019" name="Int. J. Syst. Evol. Microbiol.">
        <title>The Global Catalogue of Microorganisms (GCM) 10K type strain sequencing project: providing services to taxonomists for standard genome sequencing and annotation.</title>
        <authorList>
            <consortium name="The Broad Institute Genomics Platform"/>
            <consortium name="The Broad Institute Genome Sequencing Center for Infectious Disease"/>
            <person name="Wu L."/>
            <person name="Ma J."/>
        </authorList>
    </citation>
    <scope>NUCLEOTIDE SEQUENCE [LARGE SCALE GENOMIC DNA]</scope>
    <source>
        <strain evidence="2">JCM 12165</strain>
    </source>
</reference>
<gene>
    <name evidence="1" type="ORF">ACFSCY_38485</name>
</gene>
<organism evidence="1 2">
    <name type="scientific">Pseudonocardia aurantiaca</name>
    <dbReference type="NCBI Taxonomy" id="75290"/>
    <lineage>
        <taxon>Bacteria</taxon>
        <taxon>Bacillati</taxon>
        <taxon>Actinomycetota</taxon>
        <taxon>Actinomycetes</taxon>
        <taxon>Pseudonocardiales</taxon>
        <taxon>Pseudonocardiaceae</taxon>
        <taxon>Pseudonocardia</taxon>
    </lineage>
</organism>